<reference evidence="2 3" key="1">
    <citation type="submission" date="2019-09" db="EMBL/GenBank/DDBJ databases">
        <authorList>
            <person name="Kritzky A."/>
            <person name="Schelkanova E.Y."/>
            <person name="Alkhova Z.V."/>
            <person name="Smirnova N.I."/>
        </authorList>
    </citation>
    <scope>NUCLEOTIDE SEQUENCE [LARGE SCALE GENOMIC DNA]</scope>
    <source>
        <strain evidence="2 3">M1526</strain>
    </source>
</reference>
<gene>
    <name evidence="2" type="ORF">F0M16_07730</name>
</gene>
<dbReference type="AlphaFoldDB" id="A0A5Q6PJP4"/>
<protein>
    <submittedName>
        <fullName evidence="2">Uncharacterized protein</fullName>
    </submittedName>
</protein>
<name>A0A5Q6PJP4_VIBCL</name>
<evidence type="ECO:0000313" key="2">
    <source>
        <dbReference type="EMBL" id="KAA1255098.1"/>
    </source>
</evidence>
<organism evidence="2 3">
    <name type="scientific">Vibrio cholerae</name>
    <dbReference type="NCBI Taxonomy" id="666"/>
    <lineage>
        <taxon>Bacteria</taxon>
        <taxon>Pseudomonadati</taxon>
        <taxon>Pseudomonadota</taxon>
        <taxon>Gammaproteobacteria</taxon>
        <taxon>Vibrionales</taxon>
        <taxon>Vibrionaceae</taxon>
        <taxon>Vibrio</taxon>
    </lineage>
</organism>
<feature type="transmembrane region" description="Helical" evidence="1">
    <location>
        <begin position="12"/>
        <end position="31"/>
    </location>
</feature>
<keyword evidence="1" id="KW-0472">Membrane</keyword>
<dbReference type="Proteomes" id="UP000323225">
    <property type="component" value="Unassembled WGS sequence"/>
</dbReference>
<evidence type="ECO:0000313" key="3">
    <source>
        <dbReference type="Proteomes" id="UP000323225"/>
    </source>
</evidence>
<dbReference type="EMBL" id="VUAA01000007">
    <property type="protein sequence ID" value="KAA1255098.1"/>
    <property type="molecule type" value="Genomic_DNA"/>
</dbReference>
<accession>A0A5Q6PJP4</accession>
<sequence length="134" mass="15283">MPFLKKNFFKFAGTLIFFIALSVIGLSVYLFSNPGVEYEEKEVETFAYEQCKKESVELGYTVTVHPKSKYLILKNVGLEDWKEELAKSSIVIERCKGFTLREYCIGESCRAYGDKEPMSGITFALKPAKKVIIK</sequence>
<keyword evidence="1" id="KW-1133">Transmembrane helix</keyword>
<comment type="caution">
    <text evidence="2">The sequence shown here is derived from an EMBL/GenBank/DDBJ whole genome shotgun (WGS) entry which is preliminary data.</text>
</comment>
<keyword evidence="1" id="KW-0812">Transmembrane</keyword>
<proteinExistence type="predicted"/>
<evidence type="ECO:0000256" key="1">
    <source>
        <dbReference type="SAM" id="Phobius"/>
    </source>
</evidence>